<organism evidence="2 3">
    <name type="scientific">Cereibacter sphaeroides</name>
    <name type="common">Rhodobacter sphaeroides</name>
    <dbReference type="NCBI Taxonomy" id="1063"/>
    <lineage>
        <taxon>Bacteria</taxon>
        <taxon>Pseudomonadati</taxon>
        <taxon>Pseudomonadota</taxon>
        <taxon>Alphaproteobacteria</taxon>
        <taxon>Rhodobacterales</taxon>
        <taxon>Paracoccaceae</taxon>
        <taxon>Cereibacter</taxon>
    </lineage>
</organism>
<name>A0AAX1UEU1_CERSP</name>
<sequence>MATRRHILAGLVASALPRLSWADAGSPAFLAAARMPSGDFALHGLTEAGAMILAIPLPARGHAAAAHPTRAEAVAFARRPGTYALVIGCASGTLRARLTPPDGRQFNGHGAYSADGGLLYTSEVVAETSEGVVGVWDTSGWHRVDEFPSGGIGPHELRRMPGSDRLVVANGGIRTDPQDRSKLNIGTMRPNLSYLSPDGALLEQAELPEELRQNSIRHLALAEDGTVAFAMQWEGDPAEPVPLLGLHRRGEALRLCPPREEDLFAMRGYAGSIARSEGMIALTSPRGGVVQLHAEDGAPLATLARPDACGVAPLPGGFLVTDGGGAITRLTPEGFRPLERTASAWDNHLVRI</sequence>
<evidence type="ECO:0000256" key="1">
    <source>
        <dbReference type="SAM" id="SignalP"/>
    </source>
</evidence>
<dbReference type="AlphaFoldDB" id="A0AAX1UEU1"/>
<dbReference type="InterPro" id="IPR011044">
    <property type="entry name" value="Quino_amine_DH_bsu"/>
</dbReference>
<keyword evidence="1" id="KW-0732">Signal</keyword>
<dbReference type="PIRSF" id="PIRSF028101">
    <property type="entry name" value="UCP028101"/>
    <property type="match status" value="1"/>
</dbReference>
<reference evidence="2 3" key="1">
    <citation type="submission" date="2018-08" db="EMBL/GenBank/DDBJ databases">
        <title>Draft genome sequence of Rhodobacter sphaeroides FY.</title>
        <authorList>
            <person name="Rayyan A."/>
            <person name="Meyer T.E."/>
            <person name="Kyndt J.A."/>
        </authorList>
    </citation>
    <scope>NUCLEOTIDE SEQUENCE [LARGE SCALE GENOMIC DNA]</scope>
    <source>
        <strain evidence="2 3">FY</strain>
    </source>
</reference>
<dbReference type="InterPro" id="IPR015943">
    <property type="entry name" value="WD40/YVTN_repeat-like_dom_sf"/>
</dbReference>
<dbReference type="InterPro" id="IPR008311">
    <property type="entry name" value="UCP028101"/>
</dbReference>
<dbReference type="Proteomes" id="UP000266305">
    <property type="component" value="Unassembled WGS sequence"/>
</dbReference>
<dbReference type="RefSeq" id="WP_119001463.1">
    <property type="nucleotide sequence ID" value="NZ_QWGP01000044.1"/>
</dbReference>
<proteinExistence type="predicted"/>
<evidence type="ECO:0000313" key="2">
    <source>
        <dbReference type="EMBL" id="RHZ90856.1"/>
    </source>
</evidence>
<comment type="caution">
    <text evidence="2">The sequence shown here is derived from an EMBL/GenBank/DDBJ whole genome shotgun (WGS) entry which is preliminary data.</text>
</comment>
<feature type="signal peptide" evidence="1">
    <location>
        <begin position="1"/>
        <end position="22"/>
    </location>
</feature>
<accession>A0AAX1UEU1</accession>
<dbReference type="SUPFAM" id="SSF50969">
    <property type="entry name" value="YVTN repeat-like/Quinoprotein amine dehydrogenase"/>
    <property type="match status" value="1"/>
</dbReference>
<feature type="chain" id="PRO_5043892259" evidence="1">
    <location>
        <begin position="23"/>
        <end position="352"/>
    </location>
</feature>
<dbReference type="Pfam" id="PF07433">
    <property type="entry name" value="DUF1513"/>
    <property type="match status" value="1"/>
</dbReference>
<dbReference type="EMBL" id="QWGP01000044">
    <property type="protein sequence ID" value="RHZ90856.1"/>
    <property type="molecule type" value="Genomic_DNA"/>
</dbReference>
<evidence type="ECO:0000313" key="3">
    <source>
        <dbReference type="Proteomes" id="UP000266305"/>
    </source>
</evidence>
<gene>
    <name evidence="2" type="ORF">D1114_21885</name>
</gene>
<dbReference type="Gene3D" id="2.130.10.10">
    <property type="entry name" value="YVTN repeat-like/Quinoprotein amine dehydrogenase"/>
    <property type="match status" value="1"/>
</dbReference>
<protein>
    <submittedName>
        <fullName evidence="2">DUF1513 domain-containing protein</fullName>
    </submittedName>
</protein>